<proteinExistence type="predicted"/>
<feature type="compositionally biased region" description="Acidic residues" evidence="1">
    <location>
        <begin position="334"/>
        <end position="348"/>
    </location>
</feature>
<dbReference type="Pfam" id="PF17818">
    <property type="entry name" value="KCT2"/>
    <property type="match status" value="1"/>
</dbReference>
<feature type="compositionally biased region" description="Low complexity" evidence="1">
    <location>
        <begin position="281"/>
        <end position="292"/>
    </location>
</feature>
<evidence type="ECO:0000313" key="5">
    <source>
        <dbReference type="Proteomes" id="UP001107558"/>
    </source>
</evidence>
<keyword evidence="2" id="KW-0812">Transmembrane</keyword>
<dbReference type="InterPro" id="IPR037645">
    <property type="entry name" value="KCT2"/>
</dbReference>
<feature type="compositionally biased region" description="Polar residues" evidence="1">
    <location>
        <begin position="358"/>
        <end position="369"/>
    </location>
</feature>
<feature type="compositionally biased region" description="Basic and acidic residues" evidence="1">
    <location>
        <begin position="270"/>
        <end position="280"/>
    </location>
</feature>
<feature type="compositionally biased region" description="Polar residues" evidence="1">
    <location>
        <begin position="239"/>
        <end position="268"/>
    </location>
</feature>
<reference evidence="4" key="1">
    <citation type="submission" date="2021-03" db="EMBL/GenBank/DDBJ databases">
        <title>Chromosome level genome of the anhydrobiotic midge Polypedilum vanderplanki.</title>
        <authorList>
            <person name="Yoshida Y."/>
            <person name="Kikawada T."/>
            <person name="Gusev O."/>
        </authorList>
    </citation>
    <scope>NUCLEOTIDE SEQUENCE</scope>
    <source>
        <strain evidence="4">NIAS01</strain>
        <tissue evidence="4">Whole body or cell culture</tissue>
    </source>
</reference>
<keyword evidence="2" id="KW-1133">Transmembrane helix</keyword>
<gene>
    <name evidence="4" type="ORF">PVAND_000147</name>
</gene>
<name>A0A9J6BJH5_POLVA</name>
<keyword evidence="2" id="KW-0472">Membrane</keyword>
<feature type="compositionally biased region" description="Basic and acidic residues" evidence="1">
    <location>
        <begin position="296"/>
        <end position="305"/>
    </location>
</feature>
<sequence>MKCFKNLLIFVLLISIGSIYSAPVEEGKKVYDYLKNEKLFEKLNFIRECEQENKPLCSALLDIAISFNERKFEFTKDENKIDENFCQNQLLKALPEKPSDATQPLLKSYNIAWFKDTLNKDKNLCNTECFALDYNDYSNKPKKVCIFIYNQYKFLETQNKKVENNELEKVTSANNVTSGEQTQQQKIAVAVNDSIKTTNPQVSQQQTSIKIESEAGGGSIDVVPAAQTNIKSTIPIASVNKNESEQQQTLDVEPKPQNNIDKQVTNVKEVSLDSEKEKIESASTSTVTSSKSEIAQNKDDTKTNGDLESELDDHKIFDGEGEGETQQTEKEQEIDMNGDLGDDDEEYSDTFARDNNRNDPNQKITQDQLNDIDGPDSDSMPHVQSVQFQEDPDSNFFTYLCITMFLSILLYILYHNRQKLLALLLEGRRGSRRSRERSRGGSKAAYSKLDCNLEEAITSKKSLSGKSMDIIY</sequence>
<dbReference type="OrthoDB" id="5846619at2759"/>
<dbReference type="PANTHER" id="PTHR16502">
    <property type="entry name" value="KERATINOCYTE-ASSOCIATED TRANSMEMBRANE PROTEIN 2"/>
    <property type="match status" value="1"/>
</dbReference>
<dbReference type="AlphaFoldDB" id="A0A9J6BJH5"/>
<evidence type="ECO:0000256" key="1">
    <source>
        <dbReference type="SAM" id="MobiDB-lite"/>
    </source>
</evidence>
<accession>A0A9J6BJH5</accession>
<feature type="signal peptide" evidence="3">
    <location>
        <begin position="1"/>
        <end position="21"/>
    </location>
</feature>
<dbReference type="EMBL" id="JADBJN010000003">
    <property type="protein sequence ID" value="KAG5669856.1"/>
    <property type="molecule type" value="Genomic_DNA"/>
</dbReference>
<feature type="transmembrane region" description="Helical" evidence="2">
    <location>
        <begin position="396"/>
        <end position="414"/>
    </location>
</feature>
<evidence type="ECO:0000256" key="3">
    <source>
        <dbReference type="SAM" id="SignalP"/>
    </source>
</evidence>
<keyword evidence="3" id="KW-0732">Signal</keyword>
<organism evidence="4 5">
    <name type="scientific">Polypedilum vanderplanki</name>
    <name type="common">Sleeping chironomid midge</name>
    <dbReference type="NCBI Taxonomy" id="319348"/>
    <lineage>
        <taxon>Eukaryota</taxon>
        <taxon>Metazoa</taxon>
        <taxon>Ecdysozoa</taxon>
        <taxon>Arthropoda</taxon>
        <taxon>Hexapoda</taxon>
        <taxon>Insecta</taxon>
        <taxon>Pterygota</taxon>
        <taxon>Neoptera</taxon>
        <taxon>Endopterygota</taxon>
        <taxon>Diptera</taxon>
        <taxon>Nematocera</taxon>
        <taxon>Chironomoidea</taxon>
        <taxon>Chironomidae</taxon>
        <taxon>Chironominae</taxon>
        <taxon>Polypedilum</taxon>
        <taxon>Polypedilum</taxon>
    </lineage>
</organism>
<evidence type="ECO:0000313" key="4">
    <source>
        <dbReference type="EMBL" id="KAG5669856.1"/>
    </source>
</evidence>
<feature type="chain" id="PRO_5039942362" evidence="3">
    <location>
        <begin position="22"/>
        <end position="472"/>
    </location>
</feature>
<feature type="region of interest" description="Disordered" evidence="1">
    <location>
        <begin position="238"/>
        <end position="383"/>
    </location>
</feature>
<keyword evidence="5" id="KW-1185">Reference proteome</keyword>
<comment type="caution">
    <text evidence="4">The sequence shown here is derived from an EMBL/GenBank/DDBJ whole genome shotgun (WGS) entry which is preliminary data.</text>
</comment>
<protein>
    <submittedName>
        <fullName evidence="4">Uncharacterized protein</fullName>
    </submittedName>
</protein>
<dbReference type="Proteomes" id="UP001107558">
    <property type="component" value="Chromosome 3"/>
</dbReference>
<dbReference type="PANTHER" id="PTHR16502:SF0">
    <property type="entry name" value="KERATINOCYTE-ASSOCIATED TRANSMEMBRANE PROTEIN 2"/>
    <property type="match status" value="1"/>
</dbReference>
<evidence type="ECO:0000256" key="2">
    <source>
        <dbReference type="SAM" id="Phobius"/>
    </source>
</evidence>